<dbReference type="AlphaFoldDB" id="A0A5C5U6K1"/>
<evidence type="ECO:0000256" key="5">
    <source>
        <dbReference type="ARBA" id="ARBA00022490"/>
    </source>
</evidence>
<feature type="binding site" evidence="9">
    <location>
        <position position="123"/>
    </location>
    <ligand>
        <name>S-adenosyl-L-methionine</name>
        <dbReference type="ChEBI" id="CHEBI:59789"/>
    </ligand>
</feature>
<dbReference type="InterPro" id="IPR022474">
    <property type="entry name" value="Thiopur_S-MeTfrase_Se/Te_detox"/>
</dbReference>
<keyword evidence="7 9" id="KW-0808">Transferase</keyword>
<comment type="catalytic activity">
    <reaction evidence="1 9">
        <text>S-adenosyl-L-methionine + a thiopurine = S-adenosyl-L-homocysteine + a thiopurine S-methylether.</text>
        <dbReference type="EC" id="2.1.1.67"/>
    </reaction>
</comment>
<dbReference type="InterPro" id="IPR008854">
    <property type="entry name" value="TPMT"/>
</dbReference>
<evidence type="ECO:0000256" key="8">
    <source>
        <dbReference type="ARBA" id="ARBA00022691"/>
    </source>
</evidence>
<accession>A0A5C5U6K1</accession>
<dbReference type="RefSeq" id="WP_146387088.1">
    <property type="nucleotide sequence ID" value="NZ_VOHK01000003.1"/>
</dbReference>
<evidence type="ECO:0000313" key="11">
    <source>
        <dbReference type="Proteomes" id="UP000319980"/>
    </source>
</evidence>
<comment type="subcellular location">
    <subcellularLocation>
        <location evidence="2 9">Cytoplasm</location>
    </subcellularLocation>
</comment>
<sequence>MQPDFWHDRWHSNRIGFHRDTPLPLLTQYWDPLRLARGSRVFVPLCGKSLDMVWLAEQGHRVLGIELSALAIAQFFDERGLTPSTHASPAGTHHVAGPWELIQGDAFAIPASLLADCAGVYDRAALIALPPAMRDTYAATTWRRLPAGCRGLLVTLEFSEAEKDGPPFPVGEPEVHARLDRDWLVERLERRDILYGEPSFQAEGVTALHTVVYRLDRKPRERLQQQDFPLRSK</sequence>
<dbReference type="PANTHER" id="PTHR10259:SF11">
    <property type="entry name" value="THIOPURINE S-METHYLTRANSFERASE"/>
    <property type="match status" value="1"/>
</dbReference>
<proteinExistence type="inferred from homology"/>
<dbReference type="GO" id="GO:0008119">
    <property type="term" value="F:thiopurine S-methyltransferase activity"/>
    <property type="evidence" value="ECO:0007669"/>
    <property type="project" value="UniProtKB-UniRule"/>
</dbReference>
<dbReference type="InterPro" id="IPR029063">
    <property type="entry name" value="SAM-dependent_MTases_sf"/>
</dbReference>
<keyword evidence="8 9" id="KW-0949">S-adenosyl-L-methionine</keyword>
<dbReference type="Gene3D" id="3.40.50.150">
    <property type="entry name" value="Vaccinia Virus protein VP39"/>
    <property type="match status" value="1"/>
</dbReference>
<dbReference type="FunFam" id="3.40.50.150:FF:000101">
    <property type="entry name" value="Thiopurine S-methyltransferase"/>
    <property type="match status" value="1"/>
</dbReference>
<keyword evidence="5 9" id="KW-0963">Cytoplasm</keyword>
<evidence type="ECO:0000256" key="4">
    <source>
        <dbReference type="ARBA" id="ARBA00011905"/>
    </source>
</evidence>
<dbReference type="GO" id="GO:0005737">
    <property type="term" value="C:cytoplasm"/>
    <property type="evidence" value="ECO:0007669"/>
    <property type="project" value="UniProtKB-SubCell"/>
</dbReference>
<evidence type="ECO:0000256" key="7">
    <source>
        <dbReference type="ARBA" id="ARBA00022679"/>
    </source>
</evidence>
<protein>
    <recommendedName>
        <fullName evidence="4 9">Thiopurine S-methyltransferase</fullName>
        <ecNumber evidence="4 9">2.1.1.67</ecNumber>
    </recommendedName>
    <alternativeName>
        <fullName evidence="9">Thiopurine methyltransferase</fullName>
    </alternativeName>
</protein>
<gene>
    <name evidence="9" type="primary">tpm</name>
    <name evidence="10" type="ORF">FQY83_08630</name>
</gene>
<comment type="similarity">
    <text evidence="3 9">Belongs to the class I-like SAM-binding methyltransferase superfamily. TPMT family.</text>
</comment>
<organism evidence="10 11">
    <name type="scientific">Luteimonas marina</name>
    <dbReference type="NCBI Taxonomy" id="488485"/>
    <lineage>
        <taxon>Bacteria</taxon>
        <taxon>Pseudomonadati</taxon>
        <taxon>Pseudomonadota</taxon>
        <taxon>Gammaproteobacteria</taxon>
        <taxon>Lysobacterales</taxon>
        <taxon>Lysobacteraceae</taxon>
        <taxon>Luteimonas</taxon>
    </lineage>
</organism>
<dbReference type="PIRSF" id="PIRSF023956">
    <property type="entry name" value="Thiopurine_S-methyltransferase"/>
    <property type="match status" value="1"/>
</dbReference>
<evidence type="ECO:0000256" key="9">
    <source>
        <dbReference type="HAMAP-Rule" id="MF_00812"/>
    </source>
</evidence>
<dbReference type="Pfam" id="PF05724">
    <property type="entry name" value="TPMT"/>
    <property type="match status" value="1"/>
</dbReference>
<evidence type="ECO:0000256" key="6">
    <source>
        <dbReference type="ARBA" id="ARBA00022603"/>
    </source>
</evidence>
<dbReference type="PROSITE" id="PS51585">
    <property type="entry name" value="SAM_MT_TPMT"/>
    <property type="match status" value="1"/>
</dbReference>
<dbReference type="SUPFAM" id="SSF53335">
    <property type="entry name" value="S-adenosyl-L-methionine-dependent methyltransferases"/>
    <property type="match status" value="1"/>
</dbReference>
<dbReference type="GO" id="GO:0010038">
    <property type="term" value="P:response to metal ion"/>
    <property type="evidence" value="ECO:0007669"/>
    <property type="project" value="InterPro"/>
</dbReference>
<name>A0A5C5U6K1_9GAMM</name>
<feature type="binding site" evidence="9">
    <location>
        <position position="66"/>
    </location>
    <ligand>
        <name>S-adenosyl-L-methionine</name>
        <dbReference type="ChEBI" id="CHEBI:59789"/>
    </ligand>
</feature>
<evidence type="ECO:0000256" key="3">
    <source>
        <dbReference type="ARBA" id="ARBA00008145"/>
    </source>
</evidence>
<dbReference type="InterPro" id="IPR025835">
    <property type="entry name" value="Thiopurine_S-MeTrfase"/>
</dbReference>
<evidence type="ECO:0000256" key="2">
    <source>
        <dbReference type="ARBA" id="ARBA00004496"/>
    </source>
</evidence>
<dbReference type="PANTHER" id="PTHR10259">
    <property type="entry name" value="THIOPURINE S-METHYLTRANSFERASE"/>
    <property type="match status" value="1"/>
</dbReference>
<dbReference type="NCBIfam" id="NF009732">
    <property type="entry name" value="PRK13255.1"/>
    <property type="match status" value="1"/>
</dbReference>
<keyword evidence="6 9" id="KW-0489">Methyltransferase</keyword>
<dbReference type="HAMAP" id="MF_00812">
    <property type="entry name" value="Thiopur_methtran"/>
    <property type="match status" value="1"/>
</dbReference>
<dbReference type="Proteomes" id="UP000319980">
    <property type="component" value="Unassembled WGS sequence"/>
</dbReference>
<evidence type="ECO:0000313" key="10">
    <source>
        <dbReference type="EMBL" id="TWT21399.1"/>
    </source>
</evidence>
<feature type="binding site" evidence="9">
    <location>
        <position position="45"/>
    </location>
    <ligand>
        <name>S-adenosyl-L-methionine</name>
        <dbReference type="ChEBI" id="CHEBI:59789"/>
    </ligand>
</feature>
<dbReference type="NCBIfam" id="TIGR03840">
    <property type="entry name" value="TMPT_Se_Te"/>
    <property type="match status" value="1"/>
</dbReference>
<keyword evidence="11" id="KW-1185">Reference proteome</keyword>
<feature type="binding site" evidence="9">
    <location>
        <position position="10"/>
    </location>
    <ligand>
        <name>S-adenosyl-L-methionine</name>
        <dbReference type="ChEBI" id="CHEBI:59789"/>
    </ligand>
</feature>
<dbReference type="EC" id="2.1.1.67" evidence="4 9"/>
<comment type="caution">
    <text evidence="10">The sequence shown here is derived from an EMBL/GenBank/DDBJ whole genome shotgun (WGS) entry which is preliminary data.</text>
</comment>
<dbReference type="EMBL" id="VOHK01000003">
    <property type="protein sequence ID" value="TWT21399.1"/>
    <property type="molecule type" value="Genomic_DNA"/>
</dbReference>
<evidence type="ECO:0000256" key="1">
    <source>
        <dbReference type="ARBA" id="ARBA00000903"/>
    </source>
</evidence>
<dbReference type="OrthoDB" id="9778208at2"/>
<reference evidence="10 11" key="1">
    <citation type="journal article" date="2008" name="Int. J. Syst. Evol. Microbiol.">
        <title>Luteimonas marina sp. nov., isolated from seawater.</title>
        <authorList>
            <person name="Baik K.S."/>
            <person name="Park S.C."/>
            <person name="Kim M.S."/>
            <person name="Kim E.M."/>
            <person name="Park C."/>
            <person name="Chun J."/>
            <person name="Seong C.N."/>
        </authorList>
    </citation>
    <scope>NUCLEOTIDE SEQUENCE [LARGE SCALE GENOMIC DNA]</scope>
    <source>
        <strain evidence="10 11">FR1330</strain>
    </source>
</reference>
<dbReference type="GO" id="GO:0032259">
    <property type="term" value="P:methylation"/>
    <property type="evidence" value="ECO:0007669"/>
    <property type="project" value="UniProtKB-KW"/>
</dbReference>